<evidence type="ECO:0000313" key="3">
    <source>
        <dbReference type="EMBL" id="RIX72554.1"/>
    </source>
</evidence>
<feature type="region of interest" description="Disordered" evidence="1">
    <location>
        <begin position="270"/>
        <end position="289"/>
    </location>
</feature>
<dbReference type="EMBL" id="QXMN01000086">
    <property type="protein sequence ID" value="RIX72554.1"/>
    <property type="molecule type" value="Genomic_DNA"/>
</dbReference>
<dbReference type="InterPro" id="IPR046864">
    <property type="entry name" value="VasX_N"/>
</dbReference>
<evidence type="ECO:0000256" key="1">
    <source>
        <dbReference type="SAM" id="MobiDB-lite"/>
    </source>
</evidence>
<sequence>MLREGVLYVLLERAGRKKWTGYMVHPHGYLSPFNPQLTPVPAEAAAPACEVVIRGANKSLVWVPDPTSVTNLWYFFHPDVVLPDVLQQLEENPADLLRLDVAEWTKNPGSQSHTCVPSELAVKVAEWAALKDEVMLAGLNEQLYGVMGIDTSEQGYGEGQVPIYVSAVLKKSRTDPPPSDIFSADNPWGQWRKTERMGPGTLPPYVEVHRDRLKQIARALAGELSEPKRSVGVVAACHDAIGIAQETNHWRNKPYRDLIQWGDVVENATGAPAVTGPEAPPSGNKQSRKTRFEIANGWKKLEALFKQRRIAYVSREIEVSETATREPIFLEDKPAVLPGTARSNSRVFESRADYAAYLKRIESAKTGAAKSANARWDEYASGIDLDAMEKVQTAYAKKSKEFEAIANARAPDSLAWVDCEQLRRALAFYDGKGRQDISQGVKCAAQINGILEGFNGGGELCEKRLMTWAKDHSDEPKNLLWRGYLMNQEDAQASFRTAMEAAQTPATSVASMVQYFKDQLDKFAKFNDLMADENKTSIRICKAIPIFGFSPIINLIGHTIFKAGSGKLNWEKKLARSLMMSLIAGAGSPAAIELHARYRRVLSEVTPEKFKAIADYQYKWSQQSLKVESHATINKIMAEGGSGDFFKMRLTGVMTLVEGILLSFKAKQLADAKDVDAAQKAAWELGAAALTTTSAGLEIGAMTQEWLISKSFPHGGTRAMAEIRLGGF</sequence>
<reference evidence="3 4" key="1">
    <citation type="submission" date="2018-09" db="EMBL/GenBank/DDBJ databases">
        <title>Acidovorax cavernicola nov. sp. isolated from Gruta de las Maravillas (Aracena, Spain).</title>
        <authorList>
            <person name="Jurado V."/>
            <person name="Gutierrez-Patricio S."/>
            <person name="Gonzalez-Pimentel J.L."/>
            <person name="Miller A.Z."/>
            <person name="Laiz L."/>
            <person name="Saiz-Jimenez C."/>
        </authorList>
    </citation>
    <scope>NUCLEOTIDE SEQUENCE [LARGE SCALE GENOMIC DNA]</scope>
    <source>
        <strain evidence="3 4">1011MAR4D40.2</strain>
    </source>
</reference>
<evidence type="ECO:0000259" key="2">
    <source>
        <dbReference type="Pfam" id="PF20249"/>
    </source>
</evidence>
<protein>
    <recommendedName>
        <fullName evidence="2">Toxin VasX N-terminal region domain-containing protein</fullName>
    </recommendedName>
</protein>
<organism evidence="3 4">
    <name type="scientific">Acidovorax cavernicola</name>
    <dbReference type="NCBI Taxonomy" id="1675792"/>
    <lineage>
        <taxon>Bacteria</taxon>
        <taxon>Pseudomonadati</taxon>
        <taxon>Pseudomonadota</taxon>
        <taxon>Betaproteobacteria</taxon>
        <taxon>Burkholderiales</taxon>
        <taxon>Comamonadaceae</taxon>
        <taxon>Acidovorax</taxon>
    </lineage>
</organism>
<accession>A0A9X8GS52</accession>
<evidence type="ECO:0000313" key="4">
    <source>
        <dbReference type="Proteomes" id="UP000265619"/>
    </source>
</evidence>
<comment type="caution">
    <text evidence="3">The sequence shown here is derived from an EMBL/GenBank/DDBJ whole genome shotgun (WGS) entry which is preliminary data.</text>
</comment>
<dbReference type="InterPro" id="IPR048126">
    <property type="entry name" value="Toxin_VasX"/>
</dbReference>
<name>A0A9X8GS52_9BURK</name>
<dbReference type="NCBIfam" id="NF041559">
    <property type="entry name" value="BTH_I2691_fam"/>
    <property type="match status" value="1"/>
</dbReference>
<feature type="domain" description="Toxin VasX N-terminal region" evidence="2">
    <location>
        <begin position="1"/>
        <end position="94"/>
    </location>
</feature>
<dbReference type="AlphaFoldDB" id="A0A9X8GS52"/>
<proteinExistence type="predicted"/>
<dbReference type="CDD" id="cd20707">
    <property type="entry name" value="MIX_III"/>
    <property type="match status" value="1"/>
</dbReference>
<dbReference type="Pfam" id="PF20249">
    <property type="entry name" value="VasX_N"/>
    <property type="match status" value="1"/>
</dbReference>
<dbReference type="Proteomes" id="UP000265619">
    <property type="component" value="Unassembled WGS sequence"/>
</dbReference>
<gene>
    <name evidence="3" type="ORF">D3H34_30665</name>
</gene>
<keyword evidence="4" id="KW-1185">Reference proteome</keyword>